<evidence type="ECO:0000313" key="2">
    <source>
        <dbReference type="EMBL" id="MCF1753249.1"/>
    </source>
</evidence>
<comment type="caution">
    <text evidence="2">The sequence shown here is derived from an EMBL/GenBank/DDBJ whole genome shotgun (WGS) entry which is preliminary data.</text>
</comment>
<evidence type="ECO:0000313" key="3">
    <source>
        <dbReference type="Proteomes" id="UP001201449"/>
    </source>
</evidence>
<accession>A0ABS9BYW2</accession>
<dbReference type="EMBL" id="JAKEVZ010000024">
    <property type="protein sequence ID" value="MCF1753249.1"/>
    <property type="molecule type" value="Genomic_DNA"/>
</dbReference>
<dbReference type="Gene3D" id="3.10.310.50">
    <property type="match status" value="1"/>
</dbReference>
<proteinExistence type="predicted"/>
<protein>
    <submittedName>
        <fullName evidence="2">TPM domain-containing protein</fullName>
    </submittedName>
</protein>
<evidence type="ECO:0000259" key="1">
    <source>
        <dbReference type="Pfam" id="PF04536"/>
    </source>
</evidence>
<dbReference type="RefSeq" id="WP_234863056.1">
    <property type="nucleotide sequence ID" value="NZ_JAKEVZ010000024.1"/>
</dbReference>
<sequence length="144" mass="16324">MAEKLFSPEDRKKIIEAIRNAEKQTSGEIQVHIENHTSDDVMDRAAEVFEKLGMHKTADRNAVLFYLAVEDHRFAVLGDCGINRVVPSDFWANIKDKMVAAFKRKAFTEGLILGIEECGKQLRAHFPYNDKGDINELPDEISFG</sequence>
<reference evidence="2 3" key="1">
    <citation type="submission" date="2022-01" db="EMBL/GenBank/DDBJ databases">
        <title>Mariniradius saccharolyticus sp. nov., isolated from sediment of a river.</title>
        <authorList>
            <person name="Liu H."/>
        </authorList>
    </citation>
    <scope>NUCLEOTIDE SEQUENCE [LARGE SCALE GENOMIC DNA]</scope>
    <source>
        <strain evidence="2 3">RY-2</strain>
    </source>
</reference>
<dbReference type="PANTHER" id="PTHR30373">
    <property type="entry name" value="UPF0603 PROTEIN YGCG"/>
    <property type="match status" value="1"/>
</dbReference>
<gene>
    <name evidence="2" type="ORF">L0U89_19465</name>
</gene>
<name>A0ABS9BYW2_9BACT</name>
<dbReference type="Pfam" id="PF04536">
    <property type="entry name" value="TPM_phosphatase"/>
    <property type="match status" value="1"/>
</dbReference>
<dbReference type="InterPro" id="IPR007621">
    <property type="entry name" value="TPM_dom"/>
</dbReference>
<keyword evidence="3" id="KW-1185">Reference proteome</keyword>
<feature type="domain" description="TPM" evidence="1">
    <location>
        <begin position="3"/>
        <end position="120"/>
    </location>
</feature>
<organism evidence="2 3">
    <name type="scientific">Mariniradius sediminis</name>
    <dbReference type="NCBI Taxonomy" id="2909237"/>
    <lineage>
        <taxon>Bacteria</taxon>
        <taxon>Pseudomonadati</taxon>
        <taxon>Bacteroidota</taxon>
        <taxon>Cytophagia</taxon>
        <taxon>Cytophagales</taxon>
        <taxon>Cyclobacteriaceae</taxon>
        <taxon>Mariniradius</taxon>
    </lineage>
</organism>
<dbReference type="Proteomes" id="UP001201449">
    <property type="component" value="Unassembled WGS sequence"/>
</dbReference>
<dbReference type="PANTHER" id="PTHR30373:SF8">
    <property type="entry name" value="BLL7265 PROTEIN"/>
    <property type="match status" value="1"/>
</dbReference>